<evidence type="ECO:0000256" key="1">
    <source>
        <dbReference type="ARBA" id="ARBA00022679"/>
    </source>
</evidence>
<gene>
    <name evidence="2" type="ORF">GOQ30_00790</name>
</gene>
<dbReference type="GO" id="GO:0016757">
    <property type="term" value="F:glycosyltransferase activity"/>
    <property type="evidence" value="ECO:0007669"/>
    <property type="project" value="TreeGrafter"/>
</dbReference>
<dbReference type="Proteomes" id="UP000431264">
    <property type="component" value="Unassembled WGS sequence"/>
</dbReference>
<dbReference type="PANTHER" id="PTHR46401">
    <property type="entry name" value="GLYCOSYLTRANSFERASE WBBK-RELATED"/>
    <property type="match status" value="1"/>
</dbReference>
<evidence type="ECO:0000313" key="2">
    <source>
        <dbReference type="EMBL" id="MVO07695.1"/>
    </source>
</evidence>
<dbReference type="Pfam" id="PF13692">
    <property type="entry name" value="Glyco_trans_1_4"/>
    <property type="match status" value="1"/>
</dbReference>
<dbReference type="Gene3D" id="3.40.50.2000">
    <property type="entry name" value="Glycogen Phosphorylase B"/>
    <property type="match status" value="2"/>
</dbReference>
<sequence>MKSKRIAVVSHVNPFSKGSGQVERVYNTLLALAYEWEELTIYTLHENKSHPNKMEVLCSINKRISIVYVKNKKPNWIVAFLFKFLPYLGYGKESNFSIPFLFDGIEKELATQFDVVLFEYWHLYKLAKRLKNRGIFVICDTHNILLNSFTEFIRKKKWLPKIYQSFLIKKYAHLEFEIALKENFNLIIAINKEEENILKIKFPNQKIYYFPMGIKFNPIASWRNSKEIHNHYTIVYYGGLSSIRNSHAALQVIQAVEKIQEIEIHMIIVGSNAPSFLKDYIAKKKGITLLGFVENLEEAFEGVDLAVIPFEGKYGFRSRLIELMHYEIPILTTEDAIWGMGFKDKVNVLVSSGTWEKDIKKALKDERLRMQIAKNAKNKIEEEFTFENTYLKFVSDLIQIVN</sequence>
<dbReference type="EMBL" id="WQLW01000001">
    <property type="protein sequence ID" value="MVO07695.1"/>
    <property type="molecule type" value="Genomic_DNA"/>
</dbReference>
<dbReference type="OrthoDB" id="9807209at2"/>
<dbReference type="GO" id="GO:0009103">
    <property type="term" value="P:lipopolysaccharide biosynthetic process"/>
    <property type="evidence" value="ECO:0007669"/>
    <property type="project" value="TreeGrafter"/>
</dbReference>
<dbReference type="AlphaFoldDB" id="A0A6I4IDP5"/>
<dbReference type="CDD" id="cd03801">
    <property type="entry name" value="GT4_PimA-like"/>
    <property type="match status" value="1"/>
</dbReference>
<evidence type="ECO:0000313" key="3">
    <source>
        <dbReference type="Proteomes" id="UP000431264"/>
    </source>
</evidence>
<proteinExistence type="predicted"/>
<reference evidence="3" key="1">
    <citation type="submission" date="2019-05" db="EMBL/GenBank/DDBJ databases">
        <title>Flavobacterium profundi sp. nov., isolated from a deep-sea seamount.</title>
        <authorList>
            <person name="Zhang D.-C."/>
        </authorList>
    </citation>
    <scope>NUCLEOTIDE SEQUENCE [LARGE SCALE GENOMIC DNA]</scope>
    <source>
        <strain evidence="3">TP390</strain>
    </source>
</reference>
<name>A0A6I4IDP5_9FLAO</name>
<dbReference type="SUPFAM" id="SSF53756">
    <property type="entry name" value="UDP-Glycosyltransferase/glycogen phosphorylase"/>
    <property type="match status" value="1"/>
</dbReference>
<dbReference type="RefSeq" id="WP_140996110.1">
    <property type="nucleotide sequence ID" value="NZ_VDCZ01000001.1"/>
</dbReference>
<comment type="caution">
    <text evidence="2">The sequence shown here is derived from an EMBL/GenBank/DDBJ whole genome shotgun (WGS) entry which is preliminary data.</text>
</comment>
<accession>A0A6I4IDP5</accession>
<dbReference type="PANTHER" id="PTHR46401:SF2">
    <property type="entry name" value="GLYCOSYLTRANSFERASE WBBK-RELATED"/>
    <property type="match status" value="1"/>
</dbReference>
<organism evidence="2 3">
    <name type="scientific">Flavobacterium profundi</name>
    <dbReference type="NCBI Taxonomy" id="1774945"/>
    <lineage>
        <taxon>Bacteria</taxon>
        <taxon>Pseudomonadati</taxon>
        <taxon>Bacteroidota</taxon>
        <taxon>Flavobacteriia</taxon>
        <taxon>Flavobacteriales</taxon>
        <taxon>Flavobacteriaceae</taxon>
        <taxon>Flavobacterium</taxon>
    </lineage>
</organism>
<keyword evidence="3" id="KW-1185">Reference proteome</keyword>
<protein>
    <submittedName>
        <fullName evidence="2">Glycosyltransferase</fullName>
    </submittedName>
</protein>
<keyword evidence="1 2" id="KW-0808">Transferase</keyword>